<dbReference type="PANTHER" id="PTHR40128">
    <property type="entry name" value="EXPRESSED PROTEIN"/>
    <property type="match status" value="1"/>
</dbReference>
<gene>
    <name evidence="1" type="ORF">PAC_18965</name>
</gene>
<dbReference type="Pfam" id="PF05721">
    <property type="entry name" value="PhyH"/>
    <property type="match status" value="1"/>
</dbReference>
<keyword evidence="2" id="KW-1185">Reference proteome</keyword>
<dbReference type="OrthoDB" id="2328924at2759"/>
<organism evidence="1 2">
    <name type="scientific">Phialocephala subalpina</name>
    <dbReference type="NCBI Taxonomy" id="576137"/>
    <lineage>
        <taxon>Eukaryota</taxon>
        <taxon>Fungi</taxon>
        <taxon>Dikarya</taxon>
        <taxon>Ascomycota</taxon>
        <taxon>Pezizomycotina</taxon>
        <taxon>Leotiomycetes</taxon>
        <taxon>Helotiales</taxon>
        <taxon>Mollisiaceae</taxon>
        <taxon>Phialocephala</taxon>
        <taxon>Phialocephala fortinii species complex</taxon>
    </lineage>
</organism>
<dbReference type="STRING" id="576137.A0A1L7XVI2"/>
<evidence type="ECO:0000313" key="1">
    <source>
        <dbReference type="EMBL" id="CZR69064.1"/>
    </source>
</evidence>
<dbReference type="PANTHER" id="PTHR40128:SF1">
    <property type="entry name" value="PHYTANOYL-COA HYDROXYLASE"/>
    <property type="match status" value="1"/>
</dbReference>
<dbReference type="AlphaFoldDB" id="A0A1L7XVI2"/>
<dbReference type="InterPro" id="IPR008775">
    <property type="entry name" value="Phytyl_CoA_dOase-like"/>
</dbReference>
<name>A0A1L7XVI2_9HELO</name>
<reference evidence="1 2" key="1">
    <citation type="submission" date="2016-03" db="EMBL/GenBank/DDBJ databases">
        <authorList>
            <person name="Ploux O."/>
        </authorList>
    </citation>
    <scope>NUCLEOTIDE SEQUENCE [LARGE SCALE GENOMIC DNA]</scope>
    <source>
        <strain evidence="1 2">UAMH 11012</strain>
    </source>
</reference>
<evidence type="ECO:0008006" key="3">
    <source>
        <dbReference type="Google" id="ProtNLM"/>
    </source>
</evidence>
<dbReference type="EMBL" id="FJOG01000064">
    <property type="protein sequence ID" value="CZR69064.1"/>
    <property type="molecule type" value="Genomic_DNA"/>
</dbReference>
<dbReference type="Gene3D" id="2.60.120.620">
    <property type="entry name" value="q2cbj1_9rhob like domain"/>
    <property type="match status" value="1"/>
</dbReference>
<evidence type="ECO:0000313" key="2">
    <source>
        <dbReference type="Proteomes" id="UP000184330"/>
    </source>
</evidence>
<dbReference type="Proteomes" id="UP000184330">
    <property type="component" value="Unassembled WGS sequence"/>
</dbReference>
<proteinExistence type="predicted"/>
<protein>
    <recommendedName>
        <fullName evidence="3">Phytanoyl-CoA hydroxylase</fullName>
    </recommendedName>
</protein>
<sequence>MPHITTPPTSSTNAQEIPKLFVNDGPLTNPGRLRPSDPSLPVEELRSRYNEDGYLFIKGLLPRADVLKAREAYFSYLSSTGVLKPGTRPVEGIFDTSKDIAQYPGIGAGAVGGNGHPGEHAATFVDLALKAHAEPWYTNFCQHPALHSFISKFTSWGDANTLGFRRTLLRNNVPGTKAIGVHYDQIFLRYGEDTSVTAWVPMGDVSLQGGGLIYLENGAALGKDFEKGFFDRARETGLSEDEAKNAFNQNMMSTGLLADGPAGFGQDHNLRWLVSEYEAGDVVLHTPYTIHASTINHDPEHVIRLATDLRLVDKSRPWDEVSGNLMEVRWGWMDAYV</sequence>
<accession>A0A1L7XVI2</accession>
<dbReference type="SUPFAM" id="SSF51197">
    <property type="entry name" value="Clavaminate synthase-like"/>
    <property type="match status" value="1"/>
</dbReference>